<dbReference type="AlphaFoldDB" id="A0A016V132"/>
<comment type="caution">
    <text evidence="1">The sequence shown here is derived from an EMBL/GenBank/DDBJ whole genome shotgun (WGS) entry which is preliminary data.</text>
</comment>
<reference evidence="2" key="1">
    <citation type="journal article" date="2015" name="Nat. Genet.">
        <title>The genome and transcriptome of the zoonotic hookworm Ancylostoma ceylanicum identify infection-specific gene families.</title>
        <authorList>
            <person name="Schwarz E.M."/>
            <person name="Hu Y."/>
            <person name="Antoshechkin I."/>
            <person name="Miller M.M."/>
            <person name="Sternberg P.W."/>
            <person name="Aroian R.V."/>
        </authorList>
    </citation>
    <scope>NUCLEOTIDE SEQUENCE</scope>
    <source>
        <strain evidence="2">HY135</strain>
    </source>
</reference>
<name>A0A016V132_9BILA</name>
<evidence type="ECO:0000313" key="1">
    <source>
        <dbReference type="EMBL" id="EYC21135.1"/>
    </source>
</evidence>
<dbReference type="Proteomes" id="UP000024635">
    <property type="component" value="Unassembled WGS sequence"/>
</dbReference>
<evidence type="ECO:0000313" key="2">
    <source>
        <dbReference type="Proteomes" id="UP000024635"/>
    </source>
</evidence>
<accession>A0A016V132</accession>
<organism evidence="1 2">
    <name type="scientific">Ancylostoma ceylanicum</name>
    <dbReference type="NCBI Taxonomy" id="53326"/>
    <lineage>
        <taxon>Eukaryota</taxon>
        <taxon>Metazoa</taxon>
        <taxon>Ecdysozoa</taxon>
        <taxon>Nematoda</taxon>
        <taxon>Chromadorea</taxon>
        <taxon>Rhabditida</taxon>
        <taxon>Rhabditina</taxon>
        <taxon>Rhabditomorpha</taxon>
        <taxon>Strongyloidea</taxon>
        <taxon>Ancylostomatidae</taxon>
        <taxon>Ancylostomatinae</taxon>
        <taxon>Ancylostoma</taxon>
    </lineage>
</organism>
<protein>
    <submittedName>
        <fullName evidence="1">Uncharacterized protein</fullName>
    </submittedName>
</protein>
<sequence length="82" mass="9210">MLEHGEPLCLCPRTPRRGPALCLWALEFTVRVWKYERCTSVSVVADPSYVALPSTTLNIRVCAHLGLSDEQITKCTAHDRLL</sequence>
<keyword evidence="2" id="KW-1185">Reference proteome</keyword>
<dbReference type="EMBL" id="JARK01001356">
    <property type="protein sequence ID" value="EYC21135.1"/>
    <property type="molecule type" value="Genomic_DNA"/>
</dbReference>
<gene>
    <name evidence="1" type="primary">Acey_s0020.g236</name>
    <name evidence="1" type="ORF">Y032_0020g236</name>
</gene>
<proteinExistence type="predicted"/>